<proteinExistence type="predicted"/>
<dbReference type="RefSeq" id="WP_106521790.1">
    <property type="nucleotide sequence ID" value="NZ_PYGD01000001.1"/>
</dbReference>
<dbReference type="Pfam" id="PF05170">
    <property type="entry name" value="AsmA"/>
    <property type="match status" value="2"/>
</dbReference>
<dbReference type="GO" id="GO:0005886">
    <property type="term" value="C:plasma membrane"/>
    <property type="evidence" value="ECO:0007669"/>
    <property type="project" value="TreeGrafter"/>
</dbReference>
<feature type="transmembrane region" description="Helical" evidence="2">
    <location>
        <begin position="21"/>
        <end position="48"/>
    </location>
</feature>
<keyword evidence="2" id="KW-0472">Membrane</keyword>
<gene>
    <name evidence="4" type="ORF">B0I18_1011285</name>
</gene>
<dbReference type="InterPro" id="IPR007844">
    <property type="entry name" value="AsmA"/>
</dbReference>
<dbReference type="EMBL" id="PYGD01000001">
    <property type="protein sequence ID" value="PSK95121.1"/>
    <property type="molecule type" value="Genomic_DNA"/>
</dbReference>
<dbReference type="OrthoDB" id="1489065at2"/>
<comment type="caution">
    <text evidence="4">The sequence shown here is derived from an EMBL/GenBank/DDBJ whole genome shotgun (WGS) entry which is preliminary data.</text>
</comment>
<feature type="domain" description="AsmA" evidence="3">
    <location>
        <begin position="22"/>
        <end position="179"/>
    </location>
</feature>
<reference evidence="4 5" key="1">
    <citation type="submission" date="2018-03" db="EMBL/GenBank/DDBJ databases">
        <title>Genomic Encyclopedia of Type Strains, Phase III (KMG-III): the genomes of soil and plant-associated and newly described type strains.</title>
        <authorList>
            <person name="Whitman W."/>
        </authorList>
    </citation>
    <scope>NUCLEOTIDE SEQUENCE [LARGE SCALE GENOMIC DNA]</scope>
    <source>
        <strain evidence="4 5">CGMCC 1.12700</strain>
    </source>
</reference>
<accession>A0A2P8DD19</accession>
<evidence type="ECO:0000313" key="5">
    <source>
        <dbReference type="Proteomes" id="UP000240572"/>
    </source>
</evidence>
<keyword evidence="2" id="KW-0812">Transmembrane</keyword>
<dbReference type="GO" id="GO:0090313">
    <property type="term" value="P:regulation of protein targeting to membrane"/>
    <property type="evidence" value="ECO:0007669"/>
    <property type="project" value="TreeGrafter"/>
</dbReference>
<feature type="compositionally biased region" description="Acidic residues" evidence="1">
    <location>
        <begin position="828"/>
        <end position="844"/>
    </location>
</feature>
<evidence type="ECO:0000256" key="2">
    <source>
        <dbReference type="SAM" id="Phobius"/>
    </source>
</evidence>
<organism evidence="4 5">
    <name type="scientific">Taibaiella chishuiensis</name>
    <dbReference type="NCBI Taxonomy" id="1434707"/>
    <lineage>
        <taxon>Bacteria</taxon>
        <taxon>Pseudomonadati</taxon>
        <taxon>Bacteroidota</taxon>
        <taxon>Chitinophagia</taxon>
        <taxon>Chitinophagales</taxon>
        <taxon>Chitinophagaceae</taxon>
        <taxon>Taibaiella</taxon>
    </lineage>
</organism>
<dbReference type="PANTHER" id="PTHR30441:SF8">
    <property type="entry name" value="DUF748 DOMAIN-CONTAINING PROTEIN"/>
    <property type="match status" value="1"/>
</dbReference>
<name>A0A2P8DD19_9BACT</name>
<keyword evidence="5" id="KW-1185">Reference proteome</keyword>
<feature type="domain" description="AsmA" evidence="3">
    <location>
        <begin position="455"/>
        <end position="747"/>
    </location>
</feature>
<dbReference type="PANTHER" id="PTHR30441">
    <property type="entry name" value="DUF748 DOMAIN-CONTAINING PROTEIN"/>
    <property type="match status" value="1"/>
</dbReference>
<dbReference type="InterPro" id="IPR052894">
    <property type="entry name" value="AsmA-related"/>
</dbReference>
<evidence type="ECO:0000256" key="1">
    <source>
        <dbReference type="SAM" id="MobiDB-lite"/>
    </source>
</evidence>
<sequence>MALKQEGRLKTLKTRYKRIPKWVRVIIIVLVSLLLLLVMAWFALAWYISSHKKELLAKITTSVSDNIDGNFHIEDMEPAMLKGFPNVSVRLKGVSLSDSLYSSHKKNLIELKSVYVKLNVLSLLTKHPEVMKVTIADGSIYLFTDKNGYSNTYLLKKKNPQQKQGKGKQVEINQFGIENVTFTFDHFERDKQFKVSFREMNGKIQNKGDVMDIMAETDAHVHQLAFNLARGGFVKDKDLDGNLHILFNRKTKDLQLPKQTVAFDGTDIKVGCMFHFGHKPADYTIDIDAPSIGFRESASYLSRHIAQKLDSFDLERNFAVQVTVNGSFQYPDTPLIFARWQAHNNVLLSTFGKMEETDLKGEFYNNYVAGKGLGDDNSAITITGLQSTFSGIRFRADSIVVYGLINPLMKLKLVSQFPVERLSAVLDNTFAFKGGQADVQLDYTGPILSTDTFRHSMFGHIRLKDVALTYVPRDLAFQKCNVNIEFLGNDLMLHNTTLSSRNSSIKIDGTARNFMNVYFLDPGRVNFDWNIASNLIDLNEFKSFLAPRKKKTTSRKKQNHKVARIADRLQQLLEKSSMNLHVNVNRLTYRHFEAQRIKADVDLTQDAIQLHNVSLQHAGGTLTLDAGINQQNPGNPFQLKAKINSVEVNKLFYAFENFGVEALNSNNLQGSLSADINIAGGMLESGAIIKNSMNGKVSFLLTNGALVNFAPLMSIQKFAFKKRNLSNITFKTLKNELNINKGKINIDPMEIESSAIRMTVQGVYAFDKGTDISLAIPLRNPKKDEELIAQGREPKKKKGIIIYLRAMDGDDGKVKISWDPFKKGVKDEQEEPMFNEEEEADSSR</sequence>
<protein>
    <submittedName>
        <fullName evidence="4">AsmA-like protein</fullName>
    </submittedName>
</protein>
<evidence type="ECO:0000259" key="3">
    <source>
        <dbReference type="Pfam" id="PF05170"/>
    </source>
</evidence>
<dbReference type="Proteomes" id="UP000240572">
    <property type="component" value="Unassembled WGS sequence"/>
</dbReference>
<keyword evidence="2" id="KW-1133">Transmembrane helix</keyword>
<dbReference type="AlphaFoldDB" id="A0A2P8DD19"/>
<evidence type="ECO:0000313" key="4">
    <source>
        <dbReference type="EMBL" id="PSK95121.1"/>
    </source>
</evidence>
<feature type="region of interest" description="Disordered" evidence="1">
    <location>
        <begin position="821"/>
        <end position="844"/>
    </location>
</feature>